<reference evidence="2 3" key="1">
    <citation type="journal article" date="2023" name="Plants (Basel)">
        <title>Bridging the Gap: Combining Genomics and Transcriptomics Approaches to Understand Stylosanthes scabra, an Orphan Legume from the Brazilian Caatinga.</title>
        <authorList>
            <person name="Ferreira-Neto J.R.C."/>
            <person name="da Silva M.D."/>
            <person name="Binneck E."/>
            <person name="de Melo N.F."/>
            <person name="da Silva R.H."/>
            <person name="de Melo A.L.T.M."/>
            <person name="Pandolfi V."/>
            <person name="Bustamante F.O."/>
            <person name="Brasileiro-Vidal A.C."/>
            <person name="Benko-Iseppon A.M."/>
        </authorList>
    </citation>
    <scope>NUCLEOTIDE SEQUENCE [LARGE SCALE GENOMIC DNA]</scope>
    <source>
        <tissue evidence="2">Leaves</tissue>
    </source>
</reference>
<feature type="region of interest" description="Disordered" evidence="1">
    <location>
        <begin position="29"/>
        <end position="52"/>
    </location>
</feature>
<sequence>MREFTNLELIPERRYITDEVMETIRVPRVVQQHQPRNEDEDHEMPQYVPENETDFGNLQHEQQHHQFQQPPQQQYHHQQLPYEDYHQFQQTMMEQHQQGFNSINEMLAGMQLQQQNMFQGLQATQNQYLEELRALKTRQDEFFSNRNNQYHMIRQEQNLMAKKIQDLKKYQVNTTMMGANKNEIDQLVSKETWPRKLENHGKKRTRAKGHAQAPTTHAQAWKATSTDQSPTSKVSRPGARITRPGVSHPEFRDPRKGSATSPSFQVCPRLILRELDPSKTQGKGNLTNAVPVPPICLRVNLSPMVKVSVSEKVVRVSESESELDQLKGLLSDASFASSARRLACLARLKVHSISGSNNNKLGSECDLSIHITIHK</sequence>
<feature type="region of interest" description="Disordered" evidence="1">
    <location>
        <begin position="199"/>
        <end position="263"/>
    </location>
</feature>
<organism evidence="2 3">
    <name type="scientific">Stylosanthes scabra</name>
    <dbReference type="NCBI Taxonomy" id="79078"/>
    <lineage>
        <taxon>Eukaryota</taxon>
        <taxon>Viridiplantae</taxon>
        <taxon>Streptophyta</taxon>
        <taxon>Embryophyta</taxon>
        <taxon>Tracheophyta</taxon>
        <taxon>Spermatophyta</taxon>
        <taxon>Magnoliopsida</taxon>
        <taxon>eudicotyledons</taxon>
        <taxon>Gunneridae</taxon>
        <taxon>Pentapetalae</taxon>
        <taxon>rosids</taxon>
        <taxon>fabids</taxon>
        <taxon>Fabales</taxon>
        <taxon>Fabaceae</taxon>
        <taxon>Papilionoideae</taxon>
        <taxon>50 kb inversion clade</taxon>
        <taxon>dalbergioids sensu lato</taxon>
        <taxon>Dalbergieae</taxon>
        <taxon>Pterocarpus clade</taxon>
        <taxon>Stylosanthes</taxon>
    </lineage>
</organism>
<accession>A0ABU6QC47</accession>
<feature type="compositionally biased region" description="Polar residues" evidence="1">
    <location>
        <begin position="213"/>
        <end position="234"/>
    </location>
</feature>
<evidence type="ECO:0000313" key="3">
    <source>
        <dbReference type="Proteomes" id="UP001341840"/>
    </source>
</evidence>
<dbReference type="Proteomes" id="UP001341840">
    <property type="component" value="Unassembled WGS sequence"/>
</dbReference>
<evidence type="ECO:0000256" key="1">
    <source>
        <dbReference type="SAM" id="MobiDB-lite"/>
    </source>
</evidence>
<proteinExistence type="predicted"/>
<comment type="caution">
    <text evidence="2">The sequence shown here is derived from an EMBL/GenBank/DDBJ whole genome shotgun (WGS) entry which is preliminary data.</text>
</comment>
<evidence type="ECO:0000313" key="2">
    <source>
        <dbReference type="EMBL" id="MED6109487.1"/>
    </source>
</evidence>
<dbReference type="EMBL" id="JASCZI010000157">
    <property type="protein sequence ID" value="MED6109487.1"/>
    <property type="molecule type" value="Genomic_DNA"/>
</dbReference>
<name>A0ABU6QC47_9FABA</name>
<protein>
    <submittedName>
        <fullName evidence="2">Uncharacterized protein</fullName>
    </submittedName>
</protein>
<keyword evidence="3" id="KW-1185">Reference proteome</keyword>
<gene>
    <name evidence="2" type="ORF">PIB30_034082</name>
</gene>